<keyword evidence="2" id="KW-0472">Membrane</keyword>
<name>A0ABP1DPC7_9APHY</name>
<evidence type="ECO:0000313" key="4">
    <source>
        <dbReference type="Proteomes" id="UP001497453"/>
    </source>
</evidence>
<feature type="compositionally biased region" description="Polar residues" evidence="1">
    <location>
        <begin position="608"/>
        <end position="634"/>
    </location>
</feature>
<keyword evidence="2" id="KW-0812">Transmembrane</keyword>
<evidence type="ECO:0000256" key="2">
    <source>
        <dbReference type="SAM" id="Phobius"/>
    </source>
</evidence>
<dbReference type="PROSITE" id="PS51257">
    <property type="entry name" value="PROKAR_LIPOPROTEIN"/>
    <property type="match status" value="1"/>
</dbReference>
<gene>
    <name evidence="3" type="ORF">GFSPODELE1_LOCUS7462</name>
</gene>
<feature type="transmembrane region" description="Helical" evidence="2">
    <location>
        <begin position="319"/>
        <end position="341"/>
    </location>
</feature>
<keyword evidence="4" id="KW-1185">Reference proteome</keyword>
<accession>A0ABP1DPC7</accession>
<feature type="compositionally biased region" description="Low complexity" evidence="1">
    <location>
        <begin position="550"/>
        <end position="574"/>
    </location>
</feature>
<feature type="region of interest" description="Disordered" evidence="1">
    <location>
        <begin position="115"/>
        <end position="146"/>
    </location>
</feature>
<reference evidence="4" key="1">
    <citation type="submission" date="2024-04" db="EMBL/GenBank/DDBJ databases">
        <authorList>
            <person name="Shaw F."/>
            <person name="Minotto A."/>
        </authorList>
    </citation>
    <scope>NUCLEOTIDE SEQUENCE [LARGE SCALE GENOMIC DNA]</scope>
</reference>
<feature type="compositionally biased region" description="Polar residues" evidence="1">
    <location>
        <begin position="526"/>
        <end position="544"/>
    </location>
</feature>
<feature type="region of interest" description="Disordered" evidence="1">
    <location>
        <begin position="250"/>
        <end position="309"/>
    </location>
</feature>
<feature type="region of interest" description="Disordered" evidence="1">
    <location>
        <begin position="194"/>
        <end position="218"/>
    </location>
</feature>
<feature type="compositionally biased region" description="Low complexity" evidence="1">
    <location>
        <begin position="277"/>
        <end position="303"/>
    </location>
</feature>
<evidence type="ECO:0000256" key="1">
    <source>
        <dbReference type="SAM" id="MobiDB-lite"/>
    </source>
</evidence>
<dbReference type="EMBL" id="OZ037948">
    <property type="protein sequence ID" value="CAL1709701.1"/>
    <property type="molecule type" value="Genomic_DNA"/>
</dbReference>
<protein>
    <submittedName>
        <fullName evidence="3">Uncharacterized protein</fullName>
    </submittedName>
</protein>
<organism evidence="3 4">
    <name type="scientific">Somion occarium</name>
    <dbReference type="NCBI Taxonomy" id="3059160"/>
    <lineage>
        <taxon>Eukaryota</taxon>
        <taxon>Fungi</taxon>
        <taxon>Dikarya</taxon>
        <taxon>Basidiomycota</taxon>
        <taxon>Agaricomycotina</taxon>
        <taxon>Agaricomycetes</taxon>
        <taxon>Polyporales</taxon>
        <taxon>Cerrenaceae</taxon>
        <taxon>Somion</taxon>
    </lineage>
</organism>
<evidence type="ECO:0000313" key="3">
    <source>
        <dbReference type="EMBL" id="CAL1709701.1"/>
    </source>
</evidence>
<sequence length="640" mass="66023">MSNHPIRMPGLSSAVSMIACLFPITPFSSSTTIASSTEESSPSSSSAFVLSSTFFSVSLTTSTSLSSTGSLETSLASPSHSFDLTSSISSTASTSMATSSAETTDISVSASFSSSSSVSSSEISSSSSSASLTSSSSSLPSSTLSETSPISSFSLSQSLSTSSSNSASSSTITSPTPSPVPSSASFTASSSTFFSSSSSTTPSLSSARHTSTSSSKTSSLILISHPSSLSSNNTSSTSSLVATVNSSSFLQATPKPSPTTRVSTVDPTASGTNGTFSSSATNIASNGASNSSASNSTDNGSESLNAETSAMRKHQRIKIAAGTAGGIVGAALLVLLVLLLLRCRSRRRKKLSFIQPLRRSSGGTWIGTPLNDAESMGSGSNEHLWGRNLQGTGDSMRYGDKDILPSDPPLPTGQNDWAFFQQSSSIPSRPSQLPQPLIPPQPSTTTYRQRFDISPPNSSSPFISSWGQGPSQPQGIQIGTLVVPEIVINSPSEIDDGAFNGGRANDPVFDSHVVPISPMAVVTPTNTTFNDGGTPTPRQATFNNPFRRASVQTSYSQGSDSSRYSVPSPSTYSSLYQQLNTPPVPPLPSNDRAGPRWSPGPTAVMPSQLDSRTSVASAGVSHLSSRFSVGSSMESVRRAW</sequence>
<keyword evidence="2" id="KW-1133">Transmembrane helix</keyword>
<proteinExistence type="predicted"/>
<dbReference type="Proteomes" id="UP001497453">
    <property type="component" value="Chromosome 5"/>
</dbReference>
<feature type="compositionally biased region" description="Polar residues" evidence="1">
    <location>
        <begin position="258"/>
        <end position="276"/>
    </location>
</feature>
<feature type="region of interest" description="Disordered" evidence="1">
    <location>
        <begin position="526"/>
        <end position="640"/>
    </location>
</feature>